<protein>
    <submittedName>
        <fullName evidence="2">Uncharacterized protein</fullName>
    </submittedName>
</protein>
<accession>A0A409XKL5</accession>
<evidence type="ECO:0000256" key="1">
    <source>
        <dbReference type="SAM" id="MobiDB-lite"/>
    </source>
</evidence>
<evidence type="ECO:0000313" key="3">
    <source>
        <dbReference type="Proteomes" id="UP000283269"/>
    </source>
</evidence>
<reference evidence="2 3" key="1">
    <citation type="journal article" date="2018" name="Evol. Lett.">
        <title>Horizontal gene cluster transfer increased hallucinogenic mushroom diversity.</title>
        <authorList>
            <person name="Reynolds H.T."/>
            <person name="Vijayakumar V."/>
            <person name="Gluck-Thaler E."/>
            <person name="Korotkin H.B."/>
            <person name="Matheny P.B."/>
            <person name="Slot J.C."/>
        </authorList>
    </citation>
    <scope>NUCLEOTIDE SEQUENCE [LARGE SCALE GENOMIC DNA]</scope>
    <source>
        <strain evidence="2 3">2631</strain>
    </source>
</reference>
<gene>
    <name evidence="2" type="ORF">CVT25_006227</name>
</gene>
<keyword evidence="3" id="KW-1185">Reference proteome</keyword>
<feature type="compositionally biased region" description="Acidic residues" evidence="1">
    <location>
        <begin position="137"/>
        <end position="159"/>
    </location>
</feature>
<feature type="region of interest" description="Disordered" evidence="1">
    <location>
        <begin position="102"/>
        <end position="173"/>
    </location>
</feature>
<proteinExistence type="predicted"/>
<organism evidence="2 3">
    <name type="scientific">Psilocybe cyanescens</name>
    <dbReference type="NCBI Taxonomy" id="93625"/>
    <lineage>
        <taxon>Eukaryota</taxon>
        <taxon>Fungi</taxon>
        <taxon>Dikarya</taxon>
        <taxon>Basidiomycota</taxon>
        <taxon>Agaricomycotina</taxon>
        <taxon>Agaricomycetes</taxon>
        <taxon>Agaricomycetidae</taxon>
        <taxon>Agaricales</taxon>
        <taxon>Agaricineae</taxon>
        <taxon>Strophariaceae</taxon>
        <taxon>Psilocybe</taxon>
    </lineage>
</organism>
<feature type="compositionally biased region" description="Low complexity" evidence="1">
    <location>
        <begin position="160"/>
        <end position="173"/>
    </location>
</feature>
<name>A0A409XKL5_PSICY</name>
<dbReference type="EMBL" id="NHYD01001402">
    <property type="protein sequence ID" value="PPQ91284.1"/>
    <property type="molecule type" value="Genomic_DNA"/>
</dbReference>
<dbReference type="InParanoid" id="A0A409XKL5"/>
<dbReference type="AlphaFoldDB" id="A0A409XKL5"/>
<comment type="caution">
    <text evidence="2">The sequence shown here is derived from an EMBL/GenBank/DDBJ whole genome shotgun (WGS) entry which is preliminary data.</text>
</comment>
<dbReference type="Proteomes" id="UP000283269">
    <property type="component" value="Unassembled WGS sequence"/>
</dbReference>
<evidence type="ECO:0000313" key="2">
    <source>
        <dbReference type="EMBL" id="PPQ91284.1"/>
    </source>
</evidence>
<sequence length="173" mass="19265">MIVSVPDFGLVKQDPSIVEDSRSSMFTVVASGKAVNKLTLRRFLKHMAAMKASMRMARPPIAPPTAAPTCESLDDECEACGLSGAWEAFEFDPEYDCVTVTEDEDREVRMDEKEEDEEEEEEEEVVDDEAVQATVDGNDDDDDEDELGVEEEDDEDELETTTGLGMTLKKSRL</sequence>
<feature type="compositionally biased region" description="Acidic residues" evidence="1">
    <location>
        <begin position="113"/>
        <end position="130"/>
    </location>
</feature>